<protein>
    <recommendedName>
        <fullName evidence="6">Flavin-containing monooxygenase</fullName>
        <ecNumber evidence="6">1.-.-.-</ecNumber>
    </recommendedName>
</protein>
<dbReference type="InterPro" id="IPR014729">
    <property type="entry name" value="Rossmann-like_a/b/a_fold"/>
</dbReference>
<evidence type="ECO:0000256" key="5">
    <source>
        <dbReference type="ARBA" id="ARBA00023002"/>
    </source>
</evidence>
<dbReference type="Pfam" id="PF00743">
    <property type="entry name" value="FMO-like"/>
    <property type="match status" value="2"/>
</dbReference>
<evidence type="ECO:0000256" key="2">
    <source>
        <dbReference type="ARBA" id="ARBA00022630"/>
    </source>
</evidence>
<dbReference type="InterPro" id="IPR020946">
    <property type="entry name" value="Flavin_mOase-like"/>
</dbReference>
<dbReference type="Gene3D" id="3.50.50.60">
    <property type="entry name" value="FAD/NAD(P)-binding domain"/>
    <property type="match status" value="2"/>
</dbReference>
<evidence type="ECO:0000313" key="9">
    <source>
        <dbReference type="EMBL" id="KAK9832816.1"/>
    </source>
</evidence>
<dbReference type="Gene3D" id="3.40.50.620">
    <property type="entry name" value="HUPs"/>
    <property type="match status" value="1"/>
</dbReference>
<dbReference type="GO" id="GO:0050661">
    <property type="term" value="F:NADP binding"/>
    <property type="evidence" value="ECO:0007669"/>
    <property type="project" value="InterPro"/>
</dbReference>
<organism evidence="9 10">
    <name type="scientific">Elliptochloris bilobata</name>
    <dbReference type="NCBI Taxonomy" id="381761"/>
    <lineage>
        <taxon>Eukaryota</taxon>
        <taxon>Viridiplantae</taxon>
        <taxon>Chlorophyta</taxon>
        <taxon>core chlorophytes</taxon>
        <taxon>Trebouxiophyceae</taxon>
        <taxon>Trebouxiophyceae incertae sedis</taxon>
        <taxon>Elliptochloris clade</taxon>
        <taxon>Elliptochloris</taxon>
    </lineage>
</organism>
<proteinExistence type="inferred from homology"/>
<dbReference type="SUPFAM" id="SSF51905">
    <property type="entry name" value="FAD/NAD(P)-binding domain"/>
    <property type="match status" value="2"/>
</dbReference>
<dbReference type="Pfam" id="PF13225">
    <property type="entry name" value="D27-like_C"/>
    <property type="match status" value="1"/>
</dbReference>
<reference evidence="9 10" key="1">
    <citation type="journal article" date="2024" name="Nat. Commun.">
        <title>Phylogenomics reveals the evolutionary origins of lichenization in chlorophyte algae.</title>
        <authorList>
            <person name="Puginier C."/>
            <person name="Libourel C."/>
            <person name="Otte J."/>
            <person name="Skaloud P."/>
            <person name="Haon M."/>
            <person name="Grisel S."/>
            <person name="Petersen M."/>
            <person name="Berrin J.G."/>
            <person name="Delaux P.M."/>
            <person name="Dal Grande F."/>
            <person name="Keller J."/>
        </authorList>
    </citation>
    <scope>NUCLEOTIDE SEQUENCE [LARGE SCALE GENOMIC DNA]</scope>
    <source>
        <strain evidence="9 10">SAG 245.80</strain>
    </source>
</reference>
<evidence type="ECO:0000256" key="6">
    <source>
        <dbReference type="RuleBase" id="RU361177"/>
    </source>
</evidence>
<sequence>MADQEPASPSGRALVVAVGASQCSLRALQWAVDSAARPGDHCHVGLVCRQGWGAGTSYRFHDPGAPQHELADMAAAKTFVRANVFPLLDSKSLAHDVHLSVETVDAPGSSIAEAIAKVAEEVDAALVVLGTNNVLTGEDGPDLGSTARAIMALFRQKMVAALGRDSSRDGYDAIVELTHLLNKYQTAKETQAVTRAILKSLFPPWLPAAFKVLFSRPLPGLSCQMNAYVTMLTCQWLMGPCKVNDVELDGGRIGKGHGVLVERCRYLEETKCASVCINSCKLPTQEFFREDMGLSLTMTPDYNDFSCQFSFGRVPPPEEGDEALATPCFAHGSLQHVDQDCGAKPGRASLNVAVIGAGAAGLVAARELLREGHTIAVLEQNERVGGIWDYSADVESDDLLGLDPKRRRVHSSLYADLRTNLPREVMGFSDFPNTPAALNGRSVDARRFPAHPEVQAFLEAFADEFDLRRHIRFRMRVARIDPLGPPGAWGAGPWALTAELVGRSQGSSERLQYDAVVVAVGNYAEPNLPKGVAGMRTCPVLQLHCHNFRSPAAFREQTVLVVGASFSGVEIAQLLSGAAAAVVHSARTWGPHDLEAPPATNIMRVPMLEALLANGRARFAGGSLSPRLDAVIYCTGYQYHYPFLQHLELVETDDMRVAPLYKHVFPPAAAPTLAFIGLLFKSLRNMQFELQAKWVARVLSGRAAPLPDREAMQADAAAFYALLERAGVPVRHTHCQADSTPVNQWDYNEDLRQRCGPDVPLPPPWLCPLQRLIQGRILVAPRTFRDTPTPEEAALYEEAAAACEELLRMHRRRKAAGGLLAGGPSAA</sequence>
<evidence type="ECO:0000256" key="4">
    <source>
        <dbReference type="ARBA" id="ARBA00022857"/>
    </source>
</evidence>
<dbReference type="AlphaFoldDB" id="A0AAW1RGB1"/>
<keyword evidence="5 6" id="KW-0560">Oxidoreductase</keyword>
<dbReference type="PRINTS" id="PR00370">
    <property type="entry name" value="FMOXYGENASE"/>
</dbReference>
<dbReference type="InterPro" id="IPR050346">
    <property type="entry name" value="FMO-like"/>
</dbReference>
<dbReference type="GO" id="GO:0005506">
    <property type="term" value="F:iron ion binding"/>
    <property type="evidence" value="ECO:0007669"/>
    <property type="project" value="InterPro"/>
</dbReference>
<dbReference type="PANTHER" id="PTHR23023">
    <property type="entry name" value="DIMETHYLANILINE MONOOXYGENASE"/>
    <property type="match status" value="1"/>
</dbReference>
<evidence type="ECO:0000259" key="8">
    <source>
        <dbReference type="Pfam" id="PF13225"/>
    </source>
</evidence>
<keyword evidence="6" id="KW-0503">Monooxygenase</keyword>
<keyword evidence="3 6" id="KW-0274">FAD</keyword>
<dbReference type="InterPro" id="IPR000960">
    <property type="entry name" value="Flavin_mOase"/>
</dbReference>
<dbReference type="InterPro" id="IPR006016">
    <property type="entry name" value="UspA"/>
</dbReference>
<dbReference type="Proteomes" id="UP001445335">
    <property type="component" value="Unassembled WGS sequence"/>
</dbReference>
<dbReference type="Pfam" id="PF00582">
    <property type="entry name" value="Usp"/>
    <property type="match status" value="1"/>
</dbReference>
<evidence type="ECO:0000313" key="10">
    <source>
        <dbReference type="Proteomes" id="UP001445335"/>
    </source>
</evidence>
<dbReference type="GO" id="GO:0050660">
    <property type="term" value="F:flavin adenine dinucleotide binding"/>
    <property type="evidence" value="ECO:0007669"/>
    <property type="project" value="InterPro"/>
</dbReference>
<name>A0AAW1RGB1_9CHLO</name>
<evidence type="ECO:0000256" key="3">
    <source>
        <dbReference type="ARBA" id="ARBA00022827"/>
    </source>
</evidence>
<feature type="domain" description="Beta-carotene isomerase D27-like C-terminal" evidence="8">
    <location>
        <begin position="236"/>
        <end position="319"/>
    </location>
</feature>
<comment type="cofactor">
    <cofactor evidence="6">
        <name>FAD</name>
        <dbReference type="ChEBI" id="CHEBI:57692"/>
    </cofactor>
</comment>
<keyword evidence="2 6" id="KW-0285">Flavoprotein</keyword>
<dbReference type="SUPFAM" id="SSF52402">
    <property type="entry name" value="Adenine nucleotide alpha hydrolases-like"/>
    <property type="match status" value="1"/>
</dbReference>
<feature type="domain" description="UspA" evidence="7">
    <location>
        <begin position="14"/>
        <end position="152"/>
    </location>
</feature>
<evidence type="ECO:0000259" key="7">
    <source>
        <dbReference type="Pfam" id="PF00582"/>
    </source>
</evidence>
<keyword evidence="4" id="KW-0521">NADP</keyword>
<comment type="caution">
    <text evidence="9">The sequence shown here is derived from an EMBL/GenBank/DDBJ whole genome shotgun (WGS) entry which is preliminary data.</text>
</comment>
<evidence type="ECO:0000256" key="1">
    <source>
        <dbReference type="ARBA" id="ARBA00009183"/>
    </source>
</evidence>
<dbReference type="EC" id="1.-.-.-" evidence="6"/>
<accession>A0AAW1RGB1</accession>
<dbReference type="GO" id="GO:0004499">
    <property type="term" value="F:N,N-dimethylaniline monooxygenase activity"/>
    <property type="evidence" value="ECO:0007669"/>
    <property type="project" value="InterPro"/>
</dbReference>
<gene>
    <name evidence="9" type="ORF">WJX81_004138</name>
</gene>
<comment type="similarity">
    <text evidence="1 6">Belongs to the FMO family.</text>
</comment>
<dbReference type="InterPro" id="IPR025114">
    <property type="entry name" value="D27-like_C"/>
</dbReference>
<dbReference type="EMBL" id="JALJOU010000038">
    <property type="protein sequence ID" value="KAK9832816.1"/>
    <property type="molecule type" value="Genomic_DNA"/>
</dbReference>
<dbReference type="InterPro" id="IPR036188">
    <property type="entry name" value="FAD/NAD-bd_sf"/>
</dbReference>
<keyword evidence="10" id="KW-1185">Reference proteome</keyword>